<dbReference type="AlphaFoldDB" id="A0AAV4GAS2"/>
<keyword evidence="2" id="KW-1185">Reference proteome</keyword>
<comment type="caution">
    <text evidence="1">The sequence shown here is derived from an EMBL/GenBank/DDBJ whole genome shotgun (WGS) entry which is preliminary data.</text>
</comment>
<evidence type="ECO:0000313" key="1">
    <source>
        <dbReference type="EMBL" id="GFR82346.1"/>
    </source>
</evidence>
<name>A0AAV4GAS2_9GAST</name>
<proteinExistence type="predicted"/>
<dbReference type="GO" id="GO:0003964">
    <property type="term" value="F:RNA-directed DNA polymerase activity"/>
    <property type="evidence" value="ECO:0007669"/>
    <property type="project" value="UniProtKB-KW"/>
</dbReference>
<protein>
    <submittedName>
        <fullName evidence="1">Reverse transcriptase</fullName>
    </submittedName>
</protein>
<gene>
    <name evidence="1" type="ORF">ElyMa_005948100</name>
</gene>
<dbReference type="Proteomes" id="UP000762676">
    <property type="component" value="Unassembled WGS sequence"/>
</dbReference>
<evidence type="ECO:0000313" key="2">
    <source>
        <dbReference type="Proteomes" id="UP000762676"/>
    </source>
</evidence>
<sequence>MKRKTVFKHIKEEHQTFAALQETYLEEKDIRELEKEWGGLIHSTSGTKRSKGIVTLFRKSLTDNNVKLLFKNERMLISSIKTEYETLTIVNIYGLCSEKEKISLLTDVEHVIKAEIGPEGIDNLICLGDFNTGKSDLQVSGLANPSLAKINFPQIKEEDKNVYDQPLVEAEILTALKSMKNNSSPGIDDIPTEFSKFFWSKLKTYLMESYLLSFETGHQTLSQKEG</sequence>
<organism evidence="1 2">
    <name type="scientific">Elysia marginata</name>
    <dbReference type="NCBI Taxonomy" id="1093978"/>
    <lineage>
        <taxon>Eukaryota</taxon>
        <taxon>Metazoa</taxon>
        <taxon>Spiralia</taxon>
        <taxon>Lophotrochozoa</taxon>
        <taxon>Mollusca</taxon>
        <taxon>Gastropoda</taxon>
        <taxon>Heterobranchia</taxon>
        <taxon>Euthyneura</taxon>
        <taxon>Panpulmonata</taxon>
        <taxon>Sacoglossa</taxon>
        <taxon>Placobranchoidea</taxon>
        <taxon>Plakobranchidae</taxon>
        <taxon>Elysia</taxon>
    </lineage>
</organism>
<dbReference type="InterPro" id="IPR036691">
    <property type="entry name" value="Endo/exonu/phosph_ase_sf"/>
</dbReference>
<keyword evidence="1" id="KW-0548">Nucleotidyltransferase</keyword>
<keyword evidence="1" id="KW-0808">Transferase</keyword>
<dbReference type="EMBL" id="BMAT01011938">
    <property type="protein sequence ID" value="GFR82346.1"/>
    <property type="molecule type" value="Genomic_DNA"/>
</dbReference>
<accession>A0AAV4GAS2</accession>
<dbReference type="Gene3D" id="3.60.10.10">
    <property type="entry name" value="Endonuclease/exonuclease/phosphatase"/>
    <property type="match status" value="1"/>
</dbReference>
<reference evidence="1 2" key="1">
    <citation type="journal article" date="2021" name="Elife">
        <title>Chloroplast acquisition without the gene transfer in kleptoplastic sea slugs, Plakobranchus ocellatus.</title>
        <authorList>
            <person name="Maeda T."/>
            <person name="Takahashi S."/>
            <person name="Yoshida T."/>
            <person name="Shimamura S."/>
            <person name="Takaki Y."/>
            <person name="Nagai Y."/>
            <person name="Toyoda A."/>
            <person name="Suzuki Y."/>
            <person name="Arimoto A."/>
            <person name="Ishii H."/>
            <person name="Satoh N."/>
            <person name="Nishiyama T."/>
            <person name="Hasebe M."/>
            <person name="Maruyama T."/>
            <person name="Minagawa J."/>
            <person name="Obokata J."/>
            <person name="Shigenobu S."/>
        </authorList>
    </citation>
    <scope>NUCLEOTIDE SEQUENCE [LARGE SCALE GENOMIC DNA]</scope>
</reference>
<dbReference type="SUPFAM" id="SSF56219">
    <property type="entry name" value="DNase I-like"/>
    <property type="match status" value="1"/>
</dbReference>
<keyword evidence="1" id="KW-0695">RNA-directed DNA polymerase</keyword>